<dbReference type="InterPro" id="IPR010067">
    <property type="entry name" value="ABC_SsuA_sub-bd"/>
</dbReference>
<evidence type="ECO:0000256" key="6">
    <source>
        <dbReference type="ARBA" id="ARBA00070228"/>
    </source>
</evidence>
<dbReference type="InterPro" id="IPR001638">
    <property type="entry name" value="Solute-binding_3/MltF_N"/>
</dbReference>
<keyword evidence="4" id="KW-0732">Signal</keyword>
<protein>
    <recommendedName>
        <fullName evidence="6">Putative aliphatic sulfonates-binding protein</fullName>
    </recommendedName>
</protein>
<evidence type="ECO:0000256" key="1">
    <source>
        <dbReference type="ARBA" id="ARBA00004418"/>
    </source>
</evidence>
<dbReference type="GO" id="GO:0042597">
    <property type="term" value="C:periplasmic space"/>
    <property type="evidence" value="ECO:0007669"/>
    <property type="project" value="UniProtKB-SubCell"/>
</dbReference>
<comment type="similarity">
    <text evidence="2">Belongs to the bacterial solute-binding protein SsuA/TauA family.</text>
</comment>
<dbReference type="OrthoDB" id="286202at2"/>
<evidence type="ECO:0000313" key="10">
    <source>
        <dbReference type="Proteomes" id="UP000310636"/>
    </source>
</evidence>
<comment type="function">
    <text evidence="5">Part of a binding-protein-dependent transport system for aliphatic sulfonates. Putative binding protein.</text>
</comment>
<evidence type="ECO:0000256" key="2">
    <source>
        <dbReference type="ARBA" id="ARBA00010742"/>
    </source>
</evidence>
<gene>
    <name evidence="9" type="ORF">E6C55_07570</name>
</gene>
<evidence type="ECO:0000256" key="3">
    <source>
        <dbReference type="ARBA" id="ARBA00022448"/>
    </source>
</evidence>
<comment type="subcellular location">
    <subcellularLocation>
        <location evidence="1">Periplasm</location>
    </subcellularLocation>
</comment>
<dbReference type="AlphaFoldDB" id="A0A4V3WFZ2"/>
<evidence type="ECO:0000256" key="7">
    <source>
        <dbReference type="SAM" id="MobiDB-lite"/>
    </source>
</evidence>
<evidence type="ECO:0000259" key="8">
    <source>
        <dbReference type="SMART" id="SM00062"/>
    </source>
</evidence>
<organism evidence="9 10">
    <name type="scientific">Cohnella fermenti</name>
    <dbReference type="NCBI Taxonomy" id="2565925"/>
    <lineage>
        <taxon>Bacteria</taxon>
        <taxon>Bacillati</taxon>
        <taxon>Bacillota</taxon>
        <taxon>Bacilli</taxon>
        <taxon>Bacillales</taxon>
        <taxon>Paenibacillaceae</taxon>
        <taxon>Cohnella</taxon>
    </lineage>
</organism>
<evidence type="ECO:0000256" key="4">
    <source>
        <dbReference type="ARBA" id="ARBA00022729"/>
    </source>
</evidence>
<evidence type="ECO:0000313" key="9">
    <source>
        <dbReference type="EMBL" id="THF82232.1"/>
    </source>
</evidence>
<dbReference type="GO" id="GO:0042626">
    <property type="term" value="F:ATPase-coupled transmembrane transporter activity"/>
    <property type="evidence" value="ECO:0007669"/>
    <property type="project" value="InterPro"/>
</dbReference>
<sequence>MRKRYGLIAAILVLVLIVAGCGNSNNGGSGAKPSESASSTAGSAASSGASSEPAASESPSYDGVTVQIGVQGKGGLFGKAQEEKWFETAFGELGAKVEWVEFQSGPPMVEAMASNHLDFAGMGNMPPISAQAAGVDFKIISQLLSGKNNVAIIVPTDSDIKTVADLKGKKVAVTKGSNAYNFLYRVLDKAGLKESDIQEIQLQPDETQPSFEGGKVDAWAVWDPYISLNTLSGKARVLADGESEGVLSPSFQLVRSGFAEKYPELVTLYLKTLEKARLWEADNQEEAYQRYADERSIPLELVKGMQERSTMINTPVSDETIAEQQSTADFQFSLGTVRKQINVSDVFDNQYIEEALK</sequence>
<feature type="region of interest" description="Disordered" evidence="7">
    <location>
        <begin position="27"/>
        <end position="60"/>
    </location>
</feature>
<dbReference type="EMBL" id="SSOB01000007">
    <property type="protein sequence ID" value="THF82232.1"/>
    <property type="molecule type" value="Genomic_DNA"/>
</dbReference>
<dbReference type="Gene3D" id="3.40.190.10">
    <property type="entry name" value="Periplasmic binding protein-like II"/>
    <property type="match status" value="2"/>
</dbReference>
<accession>A0A4V3WFZ2</accession>
<evidence type="ECO:0000256" key="5">
    <source>
        <dbReference type="ARBA" id="ARBA00055538"/>
    </source>
</evidence>
<dbReference type="Proteomes" id="UP000310636">
    <property type="component" value="Unassembled WGS sequence"/>
</dbReference>
<dbReference type="PROSITE" id="PS51257">
    <property type="entry name" value="PROKAR_LIPOPROTEIN"/>
    <property type="match status" value="1"/>
</dbReference>
<feature type="domain" description="Solute-binding protein family 3/N-terminal" evidence="8">
    <location>
        <begin position="65"/>
        <end position="295"/>
    </location>
</feature>
<dbReference type="FunFam" id="3.40.190.10:FF:000050">
    <property type="entry name" value="Sulfonate ABC transporter substrate-binding protein"/>
    <property type="match status" value="1"/>
</dbReference>
<feature type="compositionally biased region" description="Low complexity" evidence="7">
    <location>
        <begin position="33"/>
        <end position="60"/>
    </location>
</feature>
<keyword evidence="10" id="KW-1185">Reference proteome</keyword>
<dbReference type="InterPro" id="IPR015168">
    <property type="entry name" value="SsuA/THI5"/>
</dbReference>
<name>A0A4V3WFZ2_9BACL</name>
<proteinExistence type="inferred from homology"/>
<dbReference type="SUPFAM" id="SSF53850">
    <property type="entry name" value="Periplasmic binding protein-like II"/>
    <property type="match status" value="1"/>
</dbReference>
<keyword evidence="3" id="KW-0813">Transport</keyword>
<dbReference type="SMART" id="SM00062">
    <property type="entry name" value="PBPb"/>
    <property type="match status" value="1"/>
</dbReference>
<reference evidence="9 10" key="1">
    <citation type="submission" date="2019-04" db="EMBL/GenBank/DDBJ databases">
        <title>Cohnella sp. nov. isolated from preserved vegetables.</title>
        <authorList>
            <person name="Lin S.-Y."/>
            <person name="Hung M.-H."/>
            <person name="Young C.-C."/>
        </authorList>
    </citation>
    <scope>NUCLEOTIDE SEQUENCE [LARGE SCALE GENOMIC DNA]</scope>
    <source>
        <strain evidence="9 10">CC-MHH1044</strain>
    </source>
</reference>
<dbReference type="NCBIfam" id="TIGR01728">
    <property type="entry name" value="SsuA_fam"/>
    <property type="match status" value="1"/>
</dbReference>
<dbReference type="GO" id="GO:0016020">
    <property type="term" value="C:membrane"/>
    <property type="evidence" value="ECO:0007669"/>
    <property type="project" value="InterPro"/>
</dbReference>
<dbReference type="PANTHER" id="PTHR30024:SF42">
    <property type="entry name" value="ALIPHATIC SULFONATES-BINDING PROTEIN-RELATED"/>
    <property type="match status" value="1"/>
</dbReference>
<dbReference type="PANTHER" id="PTHR30024">
    <property type="entry name" value="ALIPHATIC SULFONATES-BINDING PROTEIN-RELATED"/>
    <property type="match status" value="1"/>
</dbReference>
<dbReference type="Pfam" id="PF09084">
    <property type="entry name" value="NMT1"/>
    <property type="match status" value="1"/>
</dbReference>
<comment type="caution">
    <text evidence="9">The sequence shown here is derived from an EMBL/GenBank/DDBJ whole genome shotgun (WGS) entry which is preliminary data.</text>
</comment>
<dbReference type="RefSeq" id="WP_136369170.1">
    <property type="nucleotide sequence ID" value="NZ_SSOB01000007.1"/>
</dbReference>